<reference evidence="1" key="1">
    <citation type="journal article" date="2015" name="Nature">
        <title>Complex archaea that bridge the gap between prokaryotes and eukaryotes.</title>
        <authorList>
            <person name="Spang A."/>
            <person name="Saw J.H."/>
            <person name="Jorgensen S.L."/>
            <person name="Zaremba-Niedzwiedzka K."/>
            <person name="Martijn J."/>
            <person name="Lind A.E."/>
            <person name="van Eijk R."/>
            <person name="Schleper C."/>
            <person name="Guy L."/>
            <person name="Ettema T.J."/>
        </authorList>
    </citation>
    <scope>NUCLEOTIDE SEQUENCE</scope>
</reference>
<sequence length="101" mass="11487">MRKQTELYLGCHIDGPPFAVTLEPFRRFLSSEVTPRFSGFTVTEGLGYWEGKQEMVRILTIIHNGKSKYLVSLVQIAQTYKARFSQGCVLVVETDVVGRFL</sequence>
<dbReference type="AlphaFoldDB" id="A0A0F8W7K8"/>
<protein>
    <submittedName>
        <fullName evidence="1">Uncharacterized protein</fullName>
    </submittedName>
</protein>
<accession>A0A0F8W7K8</accession>
<name>A0A0F8W7K8_9ZZZZ</name>
<evidence type="ECO:0000313" key="1">
    <source>
        <dbReference type="EMBL" id="KKK52623.1"/>
    </source>
</evidence>
<dbReference type="InterPro" id="IPR021957">
    <property type="entry name" value="DUF3574"/>
</dbReference>
<comment type="caution">
    <text evidence="1">The sequence shown here is derived from an EMBL/GenBank/DDBJ whole genome shotgun (WGS) entry which is preliminary data.</text>
</comment>
<dbReference type="Pfam" id="PF12098">
    <property type="entry name" value="DUF3574"/>
    <property type="match status" value="1"/>
</dbReference>
<organism evidence="1">
    <name type="scientific">marine sediment metagenome</name>
    <dbReference type="NCBI Taxonomy" id="412755"/>
    <lineage>
        <taxon>unclassified sequences</taxon>
        <taxon>metagenomes</taxon>
        <taxon>ecological metagenomes</taxon>
    </lineage>
</organism>
<proteinExistence type="predicted"/>
<gene>
    <name evidence="1" type="ORF">LCGC14_3103020</name>
</gene>
<dbReference type="EMBL" id="LAZR01066928">
    <property type="protein sequence ID" value="KKK52623.1"/>
    <property type="molecule type" value="Genomic_DNA"/>
</dbReference>